<keyword evidence="2" id="KW-0378">Hydrolase</keyword>
<dbReference type="Gene3D" id="3.20.20.80">
    <property type="entry name" value="Glycosidases"/>
    <property type="match status" value="1"/>
</dbReference>
<dbReference type="Proteomes" id="UP000240996">
    <property type="component" value="Unassembled WGS sequence"/>
</dbReference>
<evidence type="ECO:0000256" key="5">
    <source>
        <dbReference type="SAM" id="SignalP"/>
    </source>
</evidence>
<feature type="signal peptide" evidence="5">
    <location>
        <begin position="1"/>
        <end position="24"/>
    </location>
</feature>
<name>A0A2T4YTB3_9SPHN</name>
<dbReference type="PANTHER" id="PTHR12631:SF10">
    <property type="entry name" value="BETA-XYLOSIDASE-LIKE PROTEIN-RELATED"/>
    <property type="match status" value="1"/>
</dbReference>
<evidence type="ECO:0000256" key="3">
    <source>
        <dbReference type="ARBA" id="ARBA00023295"/>
    </source>
</evidence>
<sequence length="532" mass="59208">MRWASSAGMAASIVVALSTLPAAAAPVARGGERRVVIDAAKAAGPVDRSFDLSIGSDFPGTLIRSDSQAQLKTAVDELGFRYIRFHDIFHDVLGTVRKTDAGIVYDWTKIDQLYDALLAKKIRPFVELGFTPNAMRTSEQTIFYWKGNTSHPDPALWRGLIDAYVRHVRQRYGADEVRRWYFEVWNEPNLDGFWEKADQKAYFDLYADTARTIKAIDPALRVGGPSTAGAAWVPELLAFTKRNAVPIDFVTTHTYGVEGGFLDEEGKQDTKLSASPDAVVGDVRRVREQIEASAYPGLPLYFTEWSTSYTPRDFVHDSYISAPYILTKLKQSRAYAQGMSYWTYTDLFEEPGPPPTPFHGGFGLMNREGIRKPAWFAYKYLNALKGRAIPVADDTVLAAADGQRISAVVWDWQQPVQTLSNKPFYTRQVPAAAARPIALTFDHVPAGTYRLTIRRTGYRRNDPLSLYIDMGMPASLDPAQRKGLEQATQDLPEQARTVRVGRNGSTRVTVPMRSNDIALVTLEPAGIAGIKQ</sequence>
<dbReference type="InterPro" id="IPR051923">
    <property type="entry name" value="Glycosyl_Hydrolase_39"/>
</dbReference>
<dbReference type="Pfam" id="PF01229">
    <property type="entry name" value="Glyco_hydro_39"/>
    <property type="match status" value="1"/>
</dbReference>
<dbReference type="PANTHER" id="PTHR12631">
    <property type="entry name" value="ALPHA-L-IDURONIDASE"/>
    <property type="match status" value="1"/>
</dbReference>
<evidence type="ECO:0000259" key="6">
    <source>
        <dbReference type="Pfam" id="PF01229"/>
    </source>
</evidence>
<proteinExistence type="inferred from homology"/>
<comment type="caution">
    <text evidence="7">The sequence shown here is derived from an EMBL/GenBank/DDBJ whole genome shotgun (WGS) entry which is preliminary data.</text>
</comment>
<dbReference type="EMBL" id="PZZN01000001">
    <property type="protein sequence ID" value="PTM47047.1"/>
    <property type="molecule type" value="Genomic_DNA"/>
</dbReference>
<dbReference type="InterPro" id="IPR017853">
    <property type="entry name" value="GH"/>
</dbReference>
<dbReference type="GO" id="GO:0004553">
    <property type="term" value="F:hydrolase activity, hydrolyzing O-glycosyl compounds"/>
    <property type="evidence" value="ECO:0007669"/>
    <property type="project" value="InterPro"/>
</dbReference>
<dbReference type="PROSITE" id="PS01027">
    <property type="entry name" value="GLYCOSYL_HYDROL_F39"/>
    <property type="match status" value="1"/>
</dbReference>
<dbReference type="AlphaFoldDB" id="A0A2T4YTB3"/>
<accession>A0A2T4YTB3</accession>
<comment type="similarity">
    <text evidence="1">Belongs to the glycosyl hydrolase 39 family.</text>
</comment>
<reference evidence="7 8" key="1">
    <citation type="submission" date="2018-04" db="EMBL/GenBank/DDBJ databases">
        <title>Genomic Encyclopedia of Type Strains, Phase III (KMG-III): the genomes of soil and plant-associated and newly described type strains.</title>
        <authorList>
            <person name="Whitman W."/>
        </authorList>
    </citation>
    <scope>NUCLEOTIDE SEQUENCE [LARGE SCALE GENOMIC DNA]</scope>
    <source>
        <strain evidence="7 8">NW12</strain>
    </source>
</reference>
<feature type="domain" description="Glycosyl hydrolases family 39 N-terminal catalytic" evidence="6">
    <location>
        <begin position="34"/>
        <end position="498"/>
    </location>
</feature>
<organism evidence="7 8">
    <name type="scientific">Sphingomonas aerolata</name>
    <dbReference type="NCBI Taxonomy" id="185951"/>
    <lineage>
        <taxon>Bacteria</taxon>
        <taxon>Pseudomonadati</taxon>
        <taxon>Pseudomonadota</taxon>
        <taxon>Alphaproteobacteria</taxon>
        <taxon>Sphingomonadales</taxon>
        <taxon>Sphingomonadaceae</taxon>
        <taxon>Sphingomonas</taxon>
    </lineage>
</organism>
<dbReference type="SUPFAM" id="SSF51011">
    <property type="entry name" value="Glycosyl hydrolase domain"/>
    <property type="match status" value="1"/>
</dbReference>
<feature type="active site" description="Proton donor" evidence="4">
    <location>
        <position position="187"/>
    </location>
</feature>
<dbReference type="InterPro" id="IPR000514">
    <property type="entry name" value="Glyco_hydro_39"/>
</dbReference>
<dbReference type="GO" id="GO:0005975">
    <property type="term" value="P:carbohydrate metabolic process"/>
    <property type="evidence" value="ECO:0007669"/>
    <property type="project" value="InterPro"/>
</dbReference>
<dbReference type="PRINTS" id="PR00745">
    <property type="entry name" value="GLHYDRLASE39"/>
</dbReference>
<evidence type="ECO:0000256" key="1">
    <source>
        <dbReference type="ARBA" id="ARBA00008875"/>
    </source>
</evidence>
<dbReference type="InterPro" id="IPR049166">
    <property type="entry name" value="GH39_cat"/>
</dbReference>
<protein>
    <submittedName>
        <fullName evidence="7">Xylan 1,4-beta-xylosidase</fullName>
    </submittedName>
</protein>
<gene>
    <name evidence="7" type="ORF">C8J24_0430</name>
</gene>
<keyword evidence="3" id="KW-0326">Glycosidase</keyword>
<feature type="chain" id="PRO_5015462529" evidence="5">
    <location>
        <begin position="25"/>
        <end position="532"/>
    </location>
</feature>
<evidence type="ECO:0000256" key="2">
    <source>
        <dbReference type="ARBA" id="ARBA00022801"/>
    </source>
</evidence>
<evidence type="ECO:0000313" key="8">
    <source>
        <dbReference type="Proteomes" id="UP000240996"/>
    </source>
</evidence>
<evidence type="ECO:0000256" key="4">
    <source>
        <dbReference type="PIRSR" id="PIRSR600514-1"/>
    </source>
</evidence>
<keyword evidence="8" id="KW-1185">Reference proteome</keyword>
<evidence type="ECO:0000313" key="7">
    <source>
        <dbReference type="EMBL" id="PTM47047.1"/>
    </source>
</evidence>
<dbReference type="SUPFAM" id="SSF51445">
    <property type="entry name" value="(Trans)glycosidases"/>
    <property type="match status" value="1"/>
</dbReference>
<keyword evidence="5" id="KW-0732">Signal</keyword>
<dbReference type="InterPro" id="IPR049165">
    <property type="entry name" value="GH39_as"/>
</dbReference>
<dbReference type="Gene3D" id="2.60.40.1500">
    <property type="entry name" value="Glycosyl hydrolase domain, family 39"/>
    <property type="match status" value="1"/>
</dbReference>